<accession>A0ABV2Y6X6</accession>
<gene>
    <name evidence="1" type="ORF">ABZ568_37280</name>
</gene>
<sequence length="358" mass="40970">MKAGTVKGFVVSERFHWDGSPADEGAQPSFGSYRTMRVHQSSPSTLLRRNALAHCRYCGELMEYYDRHDHGRIPMVPKALPSARFPVQMRWHILRGVALPGDGGESHCYVPHPAFCAAVDHPESNYELTQARAVFRRRFEKRVKQGFIPALRPSDEDEVAEQHVEPVDGLRHVIAYASLLWLAPGKVEDIQCVARAWRTGERCQNAVSHNEGAWTEIEIPYAPGRAGQEVLWSGSTMWVYALHTLYPDEFRRWMQQRCIQHTGGAGMGDDVLPPQWVRFRPLAHDKFILRDRPAHVELPPMVDTRVASISLEPERTECATPDCRNGSVAKVPKGWLCYKCVRVREHRERTHQKWIQRP</sequence>
<name>A0ABV2Y6X6_9ACTN</name>
<organism evidence="1 2">
    <name type="scientific">Streptomyces olindensis</name>
    <dbReference type="NCBI Taxonomy" id="358823"/>
    <lineage>
        <taxon>Bacteria</taxon>
        <taxon>Bacillati</taxon>
        <taxon>Actinomycetota</taxon>
        <taxon>Actinomycetes</taxon>
        <taxon>Kitasatosporales</taxon>
        <taxon>Streptomycetaceae</taxon>
        <taxon>Streptomyces</taxon>
    </lineage>
</organism>
<dbReference type="Proteomes" id="UP001550603">
    <property type="component" value="Unassembled WGS sequence"/>
</dbReference>
<protein>
    <submittedName>
        <fullName evidence="1">DUF6083 domain-containing protein</fullName>
    </submittedName>
</protein>
<evidence type="ECO:0000313" key="2">
    <source>
        <dbReference type="Proteomes" id="UP001550603"/>
    </source>
</evidence>
<dbReference type="RefSeq" id="WP_359794035.1">
    <property type="nucleotide sequence ID" value="NZ_JBEYBN010000089.1"/>
</dbReference>
<keyword evidence="2" id="KW-1185">Reference proteome</keyword>
<comment type="caution">
    <text evidence="1">The sequence shown here is derived from an EMBL/GenBank/DDBJ whole genome shotgun (WGS) entry which is preliminary data.</text>
</comment>
<dbReference type="EMBL" id="JBEYBN010000089">
    <property type="protein sequence ID" value="MEU2271989.1"/>
    <property type="molecule type" value="Genomic_DNA"/>
</dbReference>
<evidence type="ECO:0000313" key="1">
    <source>
        <dbReference type="EMBL" id="MEU2271989.1"/>
    </source>
</evidence>
<dbReference type="InterPro" id="IPR045729">
    <property type="entry name" value="DUF6083"/>
</dbReference>
<proteinExistence type="predicted"/>
<dbReference type="Pfam" id="PF19561">
    <property type="entry name" value="DUF6083"/>
    <property type="match status" value="1"/>
</dbReference>
<reference evidence="1 2" key="1">
    <citation type="submission" date="2024-06" db="EMBL/GenBank/DDBJ databases">
        <title>The Natural Products Discovery Center: Release of the First 8490 Sequenced Strains for Exploring Actinobacteria Biosynthetic Diversity.</title>
        <authorList>
            <person name="Kalkreuter E."/>
            <person name="Kautsar S.A."/>
            <person name="Yang D."/>
            <person name="Bader C.D."/>
            <person name="Teijaro C.N."/>
            <person name="Fluegel L."/>
            <person name="Davis C.M."/>
            <person name="Simpson J.R."/>
            <person name="Lauterbach L."/>
            <person name="Steele A.D."/>
            <person name="Gui C."/>
            <person name="Meng S."/>
            <person name="Li G."/>
            <person name="Viehrig K."/>
            <person name="Ye F."/>
            <person name="Su P."/>
            <person name="Kiefer A.F."/>
            <person name="Nichols A."/>
            <person name="Cepeda A.J."/>
            <person name="Yan W."/>
            <person name="Fan B."/>
            <person name="Jiang Y."/>
            <person name="Adhikari A."/>
            <person name="Zheng C.-J."/>
            <person name="Schuster L."/>
            <person name="Cowan T.M."/>
            <person name="Smanski M.J."/>
            <person name="Chevrette M.G."/>
            <person name="De Carvalho L.P.S."/>
            <person name="Shen B."/>
        </authorList>
    </citation>
    <scope>NUCLEOTIDE SEQUENCE [LARGE SCALE GENOMIC DNA]</scope>
    <source>
        <strain evidence="1 2">NPDC019583</strain>
    </source>
</reference>